<dbReference type="RefSeq" id="WP_255225783.1">
    <property type="nucleotide sequence ID" value="NZ_JAJEKE010000001.1"/>
</dbReference>
<evidence type="ECO:0000313" key="2">
    <source>
        <dbReference type="EMBL" id="MCQ1528294.1"/>
    </source>
</evidence>
<dbReference type="EMBL" id="JAJEKE010000001">
    <property type="protein sequence ID" value="MCQ1528294.1"/>
    <property type="molecule type" value="Genomic_DNA"/>
</dbReference>
<keyword evidence="3" id="KW-1185">Reference proteome</keyword>
<evidence type="ECO:0008006" key="4">
    <source>
        <dbReference type="Google" id="ProtNLM"/>
    </source>
</evidence>
<keyword evidence="1" id="KW-1133">Transmembrane helix</keyword>
<comment type="caution">
    <text evidence="2">The sequence shown here is derived from an EMBL/GenBank/DDBJ whole genome shotgun (WGS) entry which is preliminary data.</text>
</comment>
<gene>
    <name evidence="2" type="ORF">LJD61_01855</name>
</gene>
<feature type="transmembrane region" description="Helical" evidence="1">
    <location>
        <begin position="30"/>
        <end position="50"/>
    </location>
</feature>
<proteinExistence type="predicted"/>
<sequence length="72" mass="8163">MIFLLIAAFIGAILFDVPNLIRQKYWRELAAFSVLLLSGFILSLLQTLGVKLPTISRGLAYLLRDILHLSYK</sequence>
<protein>
    <recommendedName>
        <fullName evidence="4">Holin</fullName>
    </recommendedName>
</protein>
<keyword evidence="1" id="KW-0812">Transmembrane</keyword>
<name>A0ABT1NB80_9FIRM</name>
<evidence type="ECO:0000256" key="1">
    <source>
        <dbReference type="SAM" id="Phobius"/>
    </source>
</evidence>
<evidence type="ECO:0000313" key="3">
    <source>
        <dbReference type="Proteomes" id="UP001651880"/>
    </source>
</evidence>
<dbReference type="Proteomes" id="UP001651880">
    <property type="component" value="Unassembled WGS sequence"/>
</dbReference>
<keyword evidence="1" id="KW-0472">Membrane</keyword>
<reference evidence="2 3" key="1">
    <citation type="submission" date="2021-10" db="EMBL/GenBank/DDBJ databases">
        <title>Lutispora strain m25 sp. nov., a thermophilic, non-spore-forming bacterium isolated from a lab-scale methanogenic bioreactor digesting anaerobic sludge.</title>
        <authorList>
            <person name="El Houari A."/>
            <person name="Mcdonald J."/>
        </authorList>
    </citation>
    <scope>NUCLEOTIDE SEQUENCE [LARGE SCALE GENOMIC DNA]</scope>
    <source>
        <strain evidence="3">m25</strain>
    </source>
</reference>
<accession>A0ABT1NB80</accession>
<organism evidence="2 3">
    <name type="scientific">Lutispora saccharofermentans</name>
    <dbReference type="NCBI Taxonomy" id="3024236"/>
    <lineage>
        <taxon>Bacteria</taxon>
        <taxon>Bacillati</taxon>
        <taxon>Bacillota</taxon>
        <taxon>Clostridia</taxon>
        <taxon>Lutisporales</taxon>
        <taxon>Lutisporaceae</taxon>
        <taxon>Lutispora</taxon>
    </lineage>
</organism>